<dbReference type="GO" id="GO:0046872">
    <property type="term" value="F:metal ion binding"/>
    <property type="evidence" value="ECO:0007669"/>
    <property type="project" value="UniProtKB-KW"/>
</dbReference>
<keyword evidence="10 12" id="KW-0804">Transcription</keyword>
<comment type="similarity">
    <text evidence="4">In the N-terminal section; belongs to the RNA polymerase beta chain family.</text>
</comment>
<evidence type="ECO:0000256" key="6">
    <source>
        <dbReference type="ARBA" id="ARBA00022478"/>
    </source>
</evidence>
<dbReference type="CDD" id="cd02655">
    <property type="entry name" value="RNAP_beta'_C"/>
    <property type="match status" value="1"/>
</dbReference>
<evidence type="ECO:0000313" key="14">
    <source>
        <dbReference type="EMBL" id="CAD7227588.1"/>
    </source>
</evidence>
<dbReference type="InterPro" id="IPR007080">
    <property type="entry name" value="RNA_pol_Rpb1_1"/>
</dbReference>
<dbReference type="Pfam" id="PF04561">
    <property type="entry name" value="RNA_pol_Rpb2_2"/>
    <property type="match status" value="2"/>
</dbReference>
<evidence type="ECO:0000256" key="8">
    <source>
        <dbReference type="ARBA" id="ARBA00022695"/>
    </source>
</evidence>
<dbReference type="InterPro" id="IPR007083">
    <property type="entry name" value="RNA_pol_Rpb1_4"/>
</dbReference>
<dbReference type="Pfam" id="PF04997">
    <property type="entry name" value="RNA_pol_Rpb1_1"/>
    <property type="match status" value="1"/>
</dbReference>
<dbReference type="GO" id="GO:0031981">
    <property type="term" value="C:nuclear lumen"/>
    <property type="evidence" value="ECO:0007669"/>
    <property type="project" value="UniProtKB-ARBA"/>
</dbReference>
<comment type="catalytic activity">
    <reaction evidence="11 12">
        <text>RNA(n) + a ribonucleoside 5'-triphosphate = RNA(n+1) + diphosphate</text>
        <dbReference type="Rhea" id="RHEA:21248"/>
        <dbReference type="Rhea" id="RHEA-COMP:14527"/>
        <dbReference type="Rhea" id="RHEA-COMP:17342"/>
        <dbReference type="ChEBI" id="CHEBI:33019"/>
        <dbReference type="ChEBI" id="CHEBI:61557"/>
        <dbReference type="ChEBI" id="CHEBI:140395"/>
        <dbReference type="EC" id="2.7.7.6"/>
    </reaction>
</comment>
<dbReference type="InterPro" id="IPR038120">
    <property type="entry name" value="Rpb1_funnel_sf"/>
</dbReference>
<dbReference type="Pfam" id="PF04565">
    <property type="entry name" value="RNA_pol_Rpb2_3"/>
    <property type="match status" value="1"/>
</dbReference>
<dbReference type="PANTHER" id="PTHR19376">
    <property type="entry name" value="DNA-DIRECTED RNA POLYMERASE"/>
    <property type="match status" value="1"/>
</dbReference>
<keyword evidence="7 12" id="KW-0808">Transferase</keyword>
<dbReference type="InterPro" id="IPR037033">
    <property type="entry name" value="DNA-dir_RNAP_su2_hyb_sf"/>
</dbReference>
<gene>
    <name evidence="14" type="ORF">CTOB1V02_LOCUS5489</name>
</gene>
<evidence type="ECO:0000256" key="2">
    <source>
        <dbReference type="ARBA" id="ARBA00006460"/>
    </source>
</evidence>
<dbReference type="Gene3D" id="4.10.860.120">
    <property type="entry name" value="RNA polymerase II, clamp domain"/>
    <property type="match status" value="1"/>
</dbReference>
<dbReference type="GO" id="GO:0003677">
    <property type="term" value="F:DNA binding"/>
    <property type="evidence" value="ECO:0007669"/>
    <property type="project" value="InterPro"/>
</dbReference>
<dbReference type="EMBL" id="OB661189">
    <property type="protein sequence ID" value="CAD7227588.1"/>
    <property type="molecule type" value="Genomic_DNA"/>
</dbReference>
<dbReference type="NCBIfam" id="NF001616">
    <property type="entry name" value="PRK00405.1"/>
    <property type="match status" value="1"/>
</dbReference>
<keyword evidence="8 12" id="KW-0548">Nucleotidyltransferase</keyword>
<dbReference type="InterPro" id="IPR010243">
    <property type="entry name" value="RNA_pol_bsu_bac"/>
</dbReference>
<reference evidence="14" key="1">
    <citation type="submission" date="2020-11" db="EMBL/GenBank/DDBJ databases">
        <authorList>
            <person name="Tran Van P."/>
        </authorList>
    </citation>
    <scope>NUCLEOTIDE SEQUENCE</scope>
</reference>
<dbReference type="Pfam" id="PF00562">
    <property type="entry name" value="RNA_pol_Rpb2_6"/>
    <property type="match status" value="1"/>
</dbReference>
<evidence type="ECO:0000256" key="3">
    <source>
        <dbReference type="ARBA" id="ARBA00006835"/>
    </source>
</evidence>
<dbReference type="GO" id="GO:0003899">
    <property type="term" value="F:DNA-directed RNA polymerase activity"/>
    <property type="evidence" value="ECO:0007669"/>
    <property type="project" value="UniProtKB-EC"/>
</dbReference>
<dbReference type="Gene3D" id="3.90.1100.10">
    <property type="match status" value="2"/>
</dbReference>
<dbReference type="Gene3D" id="2.40.270.10">
    <property type="entry name" value="DNA-directed RNA polymerase, subunit 2, domain 6"/>
    <property type="match status" value="2"/>
</dbReference>
<dbReference type="InterPro" id="IPR014724">
    <property type="entry name" value="RNA_pol_RPB2_OB-fold"/>
</dbReference>
<dbReference type="InterPro" id="IPR007642">
    <property type="entry name" value="RNA_pol_Rpb2_2"/>
</dbReference>
<dbReference type="InterPro" id="IPR045867">
    <property type="entry name" value="DNA-dir_RpoC_beta_prime"/>
</dbReference>
<dbReference type="Gene3D" id="1.10.1790.20">
    <property type="match status" value="1"/>
</dbReference>
<dbReference type="InterPro" id="IPR015712">
    <property type="entry name" value="DNA-dir_RNA_pol_su2"/>
</dbReference>
<dbReference type="Pfam" id="PF04560">
    <property type="entry name" value="RNA_pol_Rpb2_7"/>
    <property type="match status" value="1"/>
</dbReference>
<comment type="similarity">
    <text evidence="3 13">Belongs to the RNA polymerase beta chain family.</text>
</comment>
<dbReference type="Gene3D" id="1.10.132.30">
    <property type="match status" value="1"/>
</dbReference>
<evidence type="ECO:0000256" key="1">
    <source>
        <dbReference type="ARBA" id="ARBA00004026"/>
    </source>
</evidence>
<dbReference type="SMART" id="SM00663">
    <property type="entry name" value="RPOLA_N"/>
    <property type="match status" value="1"/>
</dbReference>
<dbReference type="InterPro" id="IPR044893">
    <property type="entry name" value="RNA_pol_Rpb1_clamp_domain"/>
</dbReference>
<dbReference type="Gene3D" id="1.10.40.90">
    <property type="match status" value="1"/>
</dbReference>
<evidence type="ECO:0000256" key="9">
    <source>
        <dbReference type="ARBA" id="ARBA00022723"/>
    </source>
</evidence>
<dbReference type="InterPro" id="IPR006592">
    <property type="entry name" value="RNA_pol_N"/>
</dbReference>
<dbReference type="PANTHER" id="PTHR19376:SF54">
    <property type="entry name" value="DNA-DIRECTED RNA POLYMERASE SUBUNIT BETA"/>
    <property type="match status" value="1"/>
</dbReference>
<dbReference type="HAMAP" id="MF_01322">
    <property type="entry name" value="RNApol_bact_RpoC"/>
    <property type="match status" value="1"/>
</dbReference>
<dbReference type="CDD" id="cd00653">
    <property type="entry name" value="RNA_pol_B_RPB2"/>
    <property type="match status" value="1"/>
</dbReference>
<keyword evidence="6 12" id="KW-0240">DNA-directed RNA polymerase</keyword>
<evidence type="ECO:0000256" key="5">
    <source>
        <dbReference type="ARBA" id="ARBA00009839"/>
    </source>
</evidence>
<dbReference type="Gene3D" id="1.10.150.390">
    <property type="match status" value="1"/>
</dbReference>
<dbReference type="PROSITE" id="PS01166">
    <property type="entry name" value="RNA_POL_BETA"/>
    <property type="match status" value="1"/>
</dbReference>
<dbReference type="InterPro" id="IPR042107">
    <property type="entry name" value="DNA-dir_RNA_pol_bsu_ext_1_sf"/>
</dbReference>
<dbReference type="NCBIfam" id="TIGR02013">
    <property type="entry name" value="rpoB"/>
    <property type="match status" value="1"/>
</dbReference>
<dbReference type="GO" id="GO:0032549">
    <property type="term" value="F:ribonucleoside binding"/>
    <property type="evidence" value="ECO:0007669"/>
    <property type="project" value="InterPro"/>
</dbReference>
<dbReference type="InterPro" id="IPR007081">
    <property type="entry name" value="RNA_pol_Rpb1_5"/>
</dbReference>
<dbReference type="Gene3D" id="3.90.1800.10">
    <property type="entry name" value="RNA polymerase alpha subunit dimerisation domain"/>
    <property type="match status" value="1"/>
</dbReference>
<dbReference type="GO" id="GO:0006351">
    <property type="term" value="P:DNA-templated transcription"/>
    <property type="evidence" value="ECO:0007669"/>
    <property type="project" value="InterPro"/>
</dbReference>
<dbReference type="Pfam" id="PF05000">
    <property type="entry name" value="RNA_pol_Rpb1_4"/>
    <property type="match status" value="1"/>
</dbReference>
<dbReference type="InterPro" id="IPR042102">
    <property type="entry name" value="RNA_pol_Rpb1_3_sf"/>
</dbReference>
<dbReference type="InterPro" id="IPR000722">
    <property type="entry name" value="RNA_pol_asu"/>
</dbReference>
<dbReference type="Pfam" id="PF04563">
    <property type="entry name" value="RNA_pol_Rpb2_1"/>
    <property type="match status" value="1"/>
</dbReference>
<dbReference type="InterPro" id="IPR007120">
    <property type="entry name" value="DNA-dir_RNAP_su2_dom"/>
</dbReference>
<dbReference type="FunFam" id="3.90.1800.10:FF:000001">
    <property type="entry name" value="DNA-directed RNA polymerase subunit beta"/>
    <property type="match status" value="1"/>
</dbReference>
<dbReference type="Gene3D" id="2.40.50.100">
    <property type="match status" value="4"/>
</dbReference>
<dbReference type="SUPFAM" id="SSF64484">
    <property type="entry name" value="beta and beta-prime subunits of DNA dependent RNA-polymerase"/>
    <property type="match status" value="2"/>
</dbReference>
<evidence type="ECO:0000256" key="7">
    <source>
        <dbReference type="ARBA" id="ARBA00022679"/>
    </source>
</evidence>
<evidence type="ECO:0000256" key="10">
    <source>
        <dbReference type="ARBA" id="ARBA00023163"/>
    </source>
</evidence>
<dbReference type="CDD" id="cd01609">
    <property type="entry name" value="RNAP_beta'_N"/>
    <property type="match status" value="1"/>
</dbReference>
<evidence type="ECO:0000256" key="11">
    <source>
        <dbReference type="ARBA" id="ARBA00048552"/>
    </source>
</evidence>
<comment type="similarity">
    <text evidence="2 12">Belongs to the RNA polymerase beta' chain family.</text>
</comment>
<dbReference type="Gene3D" id="2.30.150.10">
    <property type="entry name" value="DNA-directed RNA polymerase, beta subunit, external 1 domain"/>
    <property type="match status" value="1"/>
</dbReference>
<dbReference type="Pfam" id="PF10385">
    <property type="entry name" value="RNA_pol_Rpb2_45"/>
    <property type="match status" value="1"/>
</dbReference>
<dbReference type="Pfam" id="PF04983">
    <property type="entry name" value="RNA_pol_Rpb1_3"/>
    <property type="match status" value="1"/>
</dbReference>
<evidence type="ECO:0000256" key="4">
    <source>
        <dbReference type="ARBA" id="ARBA00007616"/>
    </source>
</evidence>
<dbReference type="HAMAP" id="MF_01321">
    <property type="entry name" value="RNApol_bact_RpoB"/>
    <property type="match status" value="1"/>
</dbReference>
<organism evidence="14">
    <name type="scientific">Cyprideis torosa</name>
    <dbReference type="NCBI Taxonomy" id="163714"/>
    <lineage>
        <taxon>Eukaryota</taxon>
        <taxon>Metazoa</taxon>
        <taxon>Ecdysozoa</taxon>
        <taxon>Arthropoda</taxon>
        <taxon>Crustacea</taxon>
        <taxon>Oligostraca</taxon>
        <taxon>Ostracoda</taxon>
        <taxon>Podocopa</taxon>
        <taxon>Podocopida</taxon>
        <taxon>Cytherocopina</taxon>
        <taxon>Cytheroidea</taxon>
        <taxon>Cytherideidae</taxon>
        <taxon>Cyprideis</taxon>
    </lineage>
</organism>
<dbReference type="InterPro" id="IPR037034">
    <property type="entry name" value="RNA_pol_Rpb2_2_sf"/>
</dbReference>
<sequence>MPNLIEVQRDSYEAFLQAGIPAAERMMQGLHKVLTEVFPIKDFSDKAEIDYVSYELEQPKYDVEECQQRGMTFSAPLRVTLRLSVFDVDEDTGLRSIRDIKEQDVYMVDMPLMTDNGTFVVNGTERVIVSQMHRSPGVFFDHDGGKTHVSGKYLFSTRVIPYRGSWLDFEFDAKDLMYVRIDRRRKLPVTTFMRALNSDATQKYMAECEAKDVQPDPLRIQGMSNEEILSTFYETVSYDKTDKGWKTPFKAESYRGVKLPYDLIDAKTGKVVVEAGEKITPRKAKKMAEDGLKDILIQDEQLLGSYLAEDIFDGNTGQVYFEAGHELTAEDIIELENFSIKTLPILSIDHVNVGPYVRNTMQVDKCDTREEALIDIYRVMRPGEPPTVESAEGLFNSLFFDAERYDLSDVGRNKMNTRLDLDTPDEVRVLTKDDIIAMLQYLHGLKDGRGEVDDIDNLGNRRVRSVGELMENQIRVGLLRMERAIRERMSSVEIDTYMPHDLINAKPAAAAVREFFGSSQLSQFMDQTNPLSEITHKRRLSALGPGGLTRERAGFEVRDVHPTHYGRICPIETPEGPNIGLINSLATFARVNKYGFIEGPYRRVENGKVTDEVIYMSAMEEAKYTVAQANAKLTDKGGFEADLVSCRKGGDNLMATSDMIEFMDVSPKQIVSVAASLIPFLENDDANRALMGSNMMRQAVPLLKSEAPLVGTGMEATVARDSGAAVTARRSGVVVQIDANRIVIRATEELDASEAVVDIYKMQKFQRSNQSTCILQKPLVKVGDEIKAGDIIADGPSTEFGELGLGRNVLAAFMPWNGYNFEDSILLSERIVKDDVYTSIHIEEYEVMARDTKLGTEEITRDIPNVGEEALKHLDESGIVHIGAEVGPGDILVGKVTPKGESPMTPEEKLLRAIFGEKAADVKDTSLRLPSGAIGTIIDVRVFNRRGVDKDSRAMAIEREEIERLAKDRDDERRILEDGFYGRLQELLMGQTVAKAYKDGGLKKGDKLTQANLSEMKRGHWRQIVIEDEKTMEEIEAISKTVDASVDDIKERFENKVEKLQRGDELMPGVMKMVKIFVAIKRKMQPGDKMAGRHGNKGVVSRIMPVEDMPYTEDGTPVDIVLNPLGVPSRMNVGQILETHLGWASANLGKQIGEVLDSFNDKKSPQAGEIKELKVKLHEAYGDKEFEEKVQKLDDNEVVEMAGNLRKGVPMATPVFDGAVEADIDVLLEKAGLSTTGQVTLIDGRTGEKFDREVTVGYIYMLKLHHLVDNKIHARSIGPYSLVTQQPLGGKAQFGGQRFGEMECWALQAYGAAYTLQEMLTIKSDDVAGRSKVYESIVRGEDTFEIGVPESFNVLTKELRALGPQAFDSIRIALASPEQIMSWSFGEVKKPETINYRTFKPEKDGLFCARIFGPVKDYECLCGKYKRMKYKGIVCEKCGVEVTLTKVRRERMGIIELASPVAHIWFLKSLPSRIGLMTNMTLKELEKVLYFEAYMVIEPGMTPLKPMQLLSEEEYFDAQDEYGEENFRAGIGAEAIKEILMAIDLEEELANTEEDLRETGSEAKRKKYVKRLKLLEAFISSGTRPEWMIMDVVPVLPPELRPLVPLDGGRFATSDLNDLYRRVINRNNRLKRLMELKAPDIIVRNEKRMLQESVDALFDNGRRGRVITGANKRPLKSLSDMLKGKQGRFRQNLLGKRVDYSGRSVIVVGPELKLHQCGIPKKMALELFKPFIYHKLEIYGMASTVKAAKKMVEKERPEVWDILEEAQLEARCLMMSTNNILSPANGKPIIVPSQDIVLGLYYLTISRDGEKGEGMIFRGPGEIQHALTEGHVSLHAKIKCRYHYVDEEGNKKTTLVESTAGRMLFSELLPRHPKISFDEINKVMTKKELTNLIDVVYRHCGQKETVIFCDRMMKLGFRNACTSGISFGKSDLIIPDAKKALVQDATNKVAEYEQQYQDGLITKGEKYNKVVDIWSKCTDDVADEMMKHISNVDEVGLNSVYMMAHSGARGSAAQIRQLAGMRGLMAKPSGEIIETPIISNFKEGLSVLEYFNSTHGARKGLADTALKTANSGYLTRRLVDVAQDAVVIEEDCGTEDGITIGAVMSGADVVVSLAERILGRVPASDVKDPLSGKVIVPAGEIIDEVTSEEIETAGVDHLKVRSVLTCETRTGVCAACYGRDLARGTPVNMGEAVGVMAAQSIGEPGTQLTMRTFHIGGAAQRNVETSSYEAAMDATVEVTNKNTVKNSDGIEIVMGRNTEIILKDAKGKERATHRVPYGARLLVEDGAKVKAGDKMADWDPFTMPIITEKDGIAQFADLVEGVSISERTDEATGIMSKVVIDWRSQPKGGDLKPRISLTDSKGKVLKLPNGLEANYFMSTDAIVSVENGAEVKAGDIIARIPRETSKTRDITGGLPRVAELFEARRPKDFAIISEVDGQVEFGKDYKAKRRIIVNPTDKTMEPSEYLIPKGRHMAVQEGDFVRKGDPLLDGALVPHDILDVMGVEALAEYLVNEIQDVYRLQGVKINDKHIEVIARQMMQKIEISEVGDTTFLVGENVDRDEFDIMNKKYIGEGKQPAVGKPVLQGITKASLQTRSFISAASFQETTRVLTEAAVNGKVDSLYGLKENVIVGRLIPAGTGAYVNKIRKVAADRDKITLAAQQQAAALEEEQMKTLEAPEAIEVPEGDSPEAKEAAAG</sequence>
<dbReference type="GO" id="GO:0000428">
    <property type="term" value="C:DNA-directed RNA polymerase complex"/>
    <property type="evidence" value="ECO:0007669"/>
    <property type="project" value="UniProtKB-KW"/>
</dbReference>
<evidence type="ECO:0000256" key="13">
    <source>
        <dbReference type="RuleBase" id="RU363031"/>
    </source>
</evidence>
<keyword evidence="9" id="KW-0479">Metal-binding</keyword>
<dbReference type="InterPro" id="IPR007645">
    <property type="entry name" value="RNA_pol_Rpb2_3"/>
</dbReference>
<dbReference type="InterPro" id="IPR007641">
    <property type="entry name" value="RNA_pol_Rpb2_7"/>
</dbReference>
<accession>A0A7R8ZPL3</accession>
<dbReference type="InterPro" id="IPR007644">
    <property type="entry name" value="RNA_pol_bsu_protrusion"/>
</dbReference>
<dbReference type="Pfam" id="PF00623">
    <property type="entry name" value="RNA_pol_Rpb1_2"/>
    <property type="match status" value="1"/>
</dbReference>
<dbReference type="InterPro" id="IPR007121">
    <property type="entry name" value="RNA_pol_bsu_CS"/>
</dbReference>
<dbReference type="InterPro" id="IPR012754">
    <property type="entry name" value="DNA-dir_RpoC_beta_prime_bact"/>
</dbReference>
<name>A0A7R8ZPL3_9CRUS</name>
<dbReference type="Gene3D" id="1.10.274.100">
    <property type="entry name" value="RNA polymerase Rpb1, domain 3"/>
    <property type="match status" value="1"/>
</dbReference>
<dbReference type="Gene3D" id="2.40.50.150">
    <property type="match status" value="1"/>
</dbReference>
<dbReference type="OrthoDB" id="35661at2759"/>
<protein>
    <recommendedName>
        <fullName evidence="12 13">Multifunctional fusion protein</fullName>
    </recommendedName>
    <domain>
        <recommendedName>
            <fullName evidence="12">DNA-directed RNA polymerase subunit</fullName>
            <ecNumber evidence="12">2.7.7.6</ecNumber>
        </recommendedName>
    </domain>
    <domain>
        <recommendedName>
            <fullName evidence="13">DNA-directed RNA polymerase subunit beta</fullName>
        </recommendedName>
    </domain>
</protein>
<dbReference type="InterPro" id="IPR019462">
    <property type="entry name" value="DNA-dir_RNA_pol_bsu_external_1"/>
</dbReference>
<dbReference type="Gene3D" id="3.90.1110.10">
    <property type="entry name" value="RNA polymerase Rpb2, domain 2"/>
    <property type="match status" value="2"/>
</dbReference>
<dbReference type="InterPro" id="IPR007066">
    <property type="entry name" value="RNA_pol_Rpb1_3"/>
</dbReference>
<dbReference type="EC" id="2.7.7.6" evidence="12"/>
<dbReference type="Pfam" id="PF04998">
    <property type="entry name" value="RNA_pol_Rpb1_5"/>
    <property type="match status" value="1"/>
</dbReference>
<evidence type="ECO:0000256" key="12">
    <source>
        <dbReference type="RuleBase" id="RU004279"/>
    </source>
</evidence>
<proteinExistence type="inferred from homology"/>
<comment type="similarity">
    <text evidence="5">In the C-terminal section; belongs to the RNA polymerase beta' chain family.</text>
</comment>
<comment type="function">
    <text evidence="1 12">DNA-dependent RNA polymerase catalyzes the transcription of DNA into RNA using the four ribonucleoside triphosphates as substrates.</text>
</comment>